<accession>A0A072MZ58</accession>
<keyword evidence="3" id="KW-1185">Reference proteome</keyword>
<dbReference type="EMBL" id="ANIE01000009">
    <property type="protein sequence ID" value="KEF30287.1"/>
    <property type="molecule type" value="Genomic_DNA"/>
</dbReference>
<reference evidence="2 3" key="1">
    <citation type="submission" date="2012-12" db="EMBL/GenBank/DDBJ databases">
        <title>Genome assembly of Marinobacter sp. AK21.</title>
        <authorList>
            <person name="Khatri I."/>
            <person name="Kumar R."/>
            <person name="Vaidya B."/>
            <person name="Subramanian S."/>
            <person name="Pinnaka A."/>
        </authorList>
    </citation>
    <scope>NUCLEOTIDE SEQUENCE [LARGE SCALE GENOMIC DNA]</scope>
    <source>
        <strain evidence="2 3">AK21</strain>
    </source>
</reference>
<dbReference type="Proteomes" id="UP000035057">
    <property type="component" value="Unassembled WGS sequence"/>
</dbReference>
<feature type="region of interest" description="Disordered" evidence="1">
    <location>
        <begin position="107"/>
        <end position="140"/>
    </location>
</feature>
<name>A0A072MZ58_9GAMM</name>
<comment type="caution">
    <text evidence="2">The sequence shown here is derived from an EMBL/GenBank/DDBJ whole genome shotgun (WGS) entry which is preliminary data.</text>
</comment>
<evidence type="ECO:0000313" key="3">
    <source>
        <dbReference type="Proteomes" id="UP000035057"/>
    </source>
</evidence>
<sequence length="140" mass="15304">MGKLKSYQEQIQDIVEKGINAAEEQQKKLSAKPFEYAEKLESEVREYSVKTLRDRYNGYSDNLFEQLRSLNSRFGNFAAELVAKLEKEAAEGADAVSEAAEEVSEAAQTAKKSVAAKKPAARKAPARKSTAAAKKTTASA</sequence>
<feature type="compositionally biased region" description="Low complexity" evidence="1">
    <location>
        <begin position="127"/>
        <end position="140"/>
    </location>
</feature>
<proteinExistence type="predicted"/>
<dbReference type="PATRIC" id="fig|1137280.3.peg.3281"/>
<evidence type="ECO:0000256" key="1">
    <source>
        <dbReference type="SAM" id="MobiDB-lite"/>
    </source>
</evidence>
<dbReference type="AlphaFoldDB" id="A0A072MZ58"/>
<organism evidence="2 3">
    <name type="scientific">Marinobacter nitratireducens</name>
    <dbReference type="NCBI Taxonomy" id="1137280"/>
    <lineage>
        <taxon>Bacteria</taxon>
        <taxon>Pseudomonadati</taxon>
        <taxon>Pseudomonadota</taxon>
        <taxon>Gammaproteobacteria</taxon>
        <taxon>Pseudomonadales</taxon>
        <taxon>Marinobacteraceae</taxon>
        <taxon>Marinobacter</taxon>
    </lineage>
</organism>
<protein>
    <submittedName>
        <fullName evidence="2">Uncharacterized protein</fullName>
    </submittedName>
</protein>
<feature type="compositionally biased region" description="Low complexity" evidence="1">
    <location>
        <begin position="107"/>
        <end position="118"/>
    </location>
</feature>
<evidence type="ECO:0000313" key="2">
    <source>
        <dbReference type="EMBL" id="KEF30287.1"/>
    </source>
</evidence>
<gene>
    <name evidence="2" type="ORF">D777_03463</name>
</gene>